<dbReference type="SMART" id="SM01084">
    <property type="entry name" value="CKS"/>
    <property type="match status" value="1"/>
</dbReference>
<accession>W1PEG3</accession>
<dbReference type="EMBL" id="KI393504">
    <property type="protein sequence ID" value="ERN08332.1"/>
    <property type="molecule type" value="Genomic_DNA"/>
</dbReference>
<reference evidence="6" key="1">
    <citation type="journal article" date="2013" name="Science">
        <title>The Amborella genome and the evolution of flowering plants.</title>
        <authorList>
            <consortium name="Amborella Genome Project"/>
        </authorList>
    </citation>
    <scope>NUCLEOTIDE SEQUENCE [LARGE SCALE GENOMIC DNA]</scope>
</reference>
<dbReference type="InterPro" id="IPR036858">
    <property type="entry name" value="Cyclin-dep_kinase_reg-sub_sf"/>
</dbReference>
<evidence type="ECO:0000313" key="5">
    <source>
        <dbReference type="EMBL" id="ERN08332.1"/>
    </source>
</evidence>
<evidence type="ECO:0000313" key="6">
    <source>
        <dbReference type="Proteomes" id="UP000017836"/>
    </source>
</evidence>
<dbReference type="Gramene" id="ERN08332">
    <property type="protein sequence ID" value="ERN08332"/>
    <property type="gene ID" value="AMTR_s00276p00017590"/>
</dbReference>
<evidence type="ECO:0000256" key="2">
    <source>
        <dbReference type="ARBA" id="ARBA00022618"/>
    </source>
</evidence>
<dbReference type="STRING" id="13333.W1PEG3"/>
<evidence type="ECO:0000256" key="4">
    <source>
        <dbReference type="RuleBase" id="RU311113"/>
    </source>
</evidence>
<dbReference type="OMA" id="KNEWRAI"/>
<dbReference type="SUPFAM" id="SSF55637">
    <property type="entry name" value="Cell cycle regulatory proteins"/>
    <property type="match status" value="1"/>
</dbReference>
<dbReference type="GO" id="GO:0051301">
    <property type="term" value="P:cell division"/>
    <property type="evidence" value="ECO:0007669"/>
    <property type="project" value="UniProtKB-UniRule"/>
</dbReference>
<sequence length="53" mass="6379">MLKNEWRAIGVQQSRGWVHYAIHRPEPHIMLFRRPLNYQQDNPQAQQAQQLAK</sequence>
<dbReference type="Proteomes" id="UP000017836">
    <property type="component" value="Unassembled WGS sequence"/>
</dbReference>
<gene>
    <name evidence="5" type="ORF">AMTR_s00276p00017590</name>
</gene>
<comment type="similarity">
    <text evidence="1 4">Belongs to the CKS family.</text>
</comment>
<evidence type="ECO:0000256" key="1">
    <source>
        <dbReference type="ARBA" id="ARBA00007782"/>
    </source>
</evidence>
<organism evidence="5 6">
    <name type="scientific">Amborella trichopoda</name>
    <dbReference type="NCBI Taxonomy" id="13333"/>
    <lineage>
        <taxon>Eukaryota</taxon>
        <taxon>Viridiplantae</taxon>
        <taxon>Streptophyta</taxon>
        <taxon>Embryophyta</taxon>
        <taxon>Tracheophyta</taxon>
        <taxon>Spermatophyta</taxon>
        <taxon>Magnoliopsida</taxon>
        <taxon>Amborellales</taxon>
        <taxon>Amborellaceae</taxon>
        <taxon>Amborella</taxon>
    </lineage>
</organism>
<dbReference type="PANTHER" id="PTHR23415">
    <property type="entry name" value="CYCLIN-DEPENDENT KINASES REGULATORY SUBUNIT/60S RIBOSOME SUBUNIT BIOGENESIS PROTEIN NIP7"/>
    <property type="match status" value="1"/>
</dbReference>
<dbReference type="Pfam" id="PF01111">
    <property type="entry name" value="CKS"/>
    <property type="match status" value="1"/>
</dbReference>
<name>W1PEG3_AMBTC</name>
<keyword evidence="3 4" id="KW-0131">Cell cycle</keyword>
<keyword evidence="2 4" id="KW-0132">Cell division</keyword>
<dbReference type="GO" id="GO:0016538">
    <property type="term" value="F:cyclin-dependent protein serine/threonine kinase regulator activity"/>
    <property type="evidence" value="ECO:0007669"/>
    <property type="project" value="InterPro"/>
</dbReference>
<dbReference type="AlphaFoldDB" id="W1PEG3"/>
<proteinExistence type="inferred from homology"/>
<dbReference type="HOGENOM" id="CLU_3071395_0_0_1"/>
<keyword evidence="6" id="KW-1185">Reference proteome</keyword>
<comment type="function">
    <text evidence="4">Binds to the catalytic subunit of the cyclin dependent kinases and is essential for their biological function.</text>
</comment>
<dbReference type="Gene3D" id="3.30.170.10">
    <property type="entry name" value="Cyclin-dependent kinase, regulatory subunit"/>
    <property type="match status" value="1"/>
</dbReference>
<evidence type="ECO:0000256" key="3">
    <source>
        <dbReference type="ARBA" id="ARBA00023306"/>
    </source>
</evidence>
<dbReference type="eggNOG" id="KOG3484">
    <property type="taxonomic scope" value="Eukaryota"/>
</dbReference>
<dbReference type="InterPro" id="IPR000789">
    <property type="entry name" value="Cyclin-dep_kinase_reg-sub"/>
</dbReference>
<protein>
    <recommendedName>
        <fullName evidence="4">Cyclin-dependent kinases regulatory subunit</fullName>
    </recommendedName>
</protein>
<dbReference type="PRINTS" id="PR00296">
    <property type="entry name" value="CYCLINKINASE"/>
</dbReference>